<keyword evidence="1" id="KW-0812">Transmembrane</keyword>
<feature type="transmembrane region" description="Helical" evidence="1">
    <location>
        <begin position="12"/>
        <end position="34"/>
    </location>
</feature>
<dbReference type="EMBL" id="CP012748">
    <property type="protein sequence ID" value="ALL71370.1"/>
    <property type="molecule type" value="Genomic_DNA"/>
</dbReference>
<keyword evidence="1" id="KW-1133">Transmembrane helix</keyword>
<evidence type="ECO:0000313" key="2">
    <source>
        <dbReference type="EMBL" id="ALL71370.1"/>
    </source>
</evidence>
<reference evidence="2 3" key="1">
    <citation type="journal article" date="2014" name="Genome Announc.">
        <title>Draft Genome Sequence of the Haloacid-Degrading Burkholderia caribensis Strain MBA4.</title>
        <authorList>
            <person name="Pan Y."/>
            <person name="Kong K.F."/>
            <person name="Tsang J.S."/>
        </authorList>
    </citation>
    <scope>NUCLEOTIDE SEQUENCE [LARGE SCALE GENOMIC DNA]</scope>
    <source>
        <strain evidence="2 3">MBA4</strain>
        <plasmid evidence="3">Plasmid</plasmid>
    </source>
</reference>
<dbReference type="GeneID" id="69974743"/>
<dbReference type="KEGG" id="bcai:K788_0001827"/>
<sequence>MFLQTENGRDAYLTFLRNLSVMAVLGFIGTVFLHGGLVGNPTTSTTIVGCGIWAMAALAAWFNGAAFLRAFRTQRALPEKARALADYPPIGGTRVVCLKQTAKRWWSMKLALVECAVVLMFVLLGCSVAAIQASYMALPALHGTIAK</sequence>
<protein>
    <recommendedName>
        <fullName evidence="4">Transmembrane protein</fullName>
    </recommendedName>
</protein>
<proteinExistence type="predicted"/>
<organism evidence="2 3">
    <name type="scientific">Paraburkholderia caribensis MBA4</name>
    <dbReference type="NCBI Taxonomy" id="1323664"/>
    <lineage>
        <taxon>Bacteria</taxon>
        <taxon>Pseudomonadati</taxon>
        <taxon>Pseudomonadota</taxon>
        <taxon>Betaproteobacteria</taxon>
        <taxon>Burkholderiales</taxon>
        <taxon>Burkholderiaceae</taxon>
        <taxon>Paraburkholderia</taxon>
    </lineage>
</organism>
<evidence type="ECO:0000256" key="1">
    <source>
        <dbReference type="SAM" id="Phobius"/>
    </source>
</evidence>
<keyword evidence="1" id="KW-0472">Membrane</keyword>
<dbReference type="RefSeq" id="WP_035992416.1">
    <property type="nucleotide sequence ID" value="NZ_CP012748.1"/>
</dbReference>
<feature type="transmembrane region" description="Helical" evidence="1">
    <location>
        <begin position="110"/>
        <end position="131"/>
    </location>
</feature>
<dbReference type="AlphaFoldDB" id="A0A0P0RQH7"/>
<accession>A0A0P0RQH7</accession>
<dbReference type="Proteomes" id="UP000019146">
    <property type="component" value="Plasmid unnamed"/>
</dbReference>
<feature type="transmembrane region" description="Helical" evidence="1">
    <location>
        <begin position="46"/>
        <end position="68"/>
    </location>
</feature>
<evidence type="ECO:0008006" key="4">
    <source>
        <dbReference type="Google" id="ProtNLM"/>
    </source>
</evidence>
<gene>
    <name evidence="2" type="ORF">K788_0001827</name>
</gene>
<geneLocation type="plasmid" evidence="3"/>
<evidence type="ECO:0000313" key="3">
    <source>
        <dbReference type="Proteomes" id="UP000019146"/>
    </source>
</evidence>
<name>A0A0P0RQH7_9BURK</name>
<keyword evidence="2" id="KW-0614">Plasmid</keyword>